<dbReference type="Proteomes" id="UP000294678">
    <property type="component" value="Unassembled WGS sequence"/>
</dbReference>
<dbReference type="GO" id="GO:0003723">
    <property type="term" value="F:RNA binding"/>
    <property type="evidence" value="ECO:0007669"/>
    <property type="project" value="UniProtKB-UniRule"/>
</dbReference>
<comment type="subunit">
    <text evidence="3">Forms a complex with KhpB.</text>
</comment>
<dbReference type="RefSeq" id="WP_134113473.1">
    <property type="nucleotide sequence ID" value="NZ_SOBG01000007.1"/>
</dbReference>
<protein>
    <recommendedName>
        <fullName evidence="3">RNA-binding protein KhpA</fullName>
    </recommendedName>
    <alternativeName>
        <fullName evidence="3">KH-domain protein A</fullName>
    </alternativeName>
</protein>
<comment type="caution">
    <text evidence="4">The sequence shown here is derived from an EMBL/GenBank/DDBJ whole genome shotgun (WGS) entry which is preliminary data.</text>
</comment>
<dbReference type="PANTHER" id="PTHR34654:SF1">
    <property type="entry name" value="RNA-BINDING PROTEIN KHPA"/>
    <property type="match status" value="1"/>
</dbReference>
<comment type="similarity">
    <text evidence="3">Belongs to the KhpA RNA-binding protein family.</text>
</comment>
<evidence type="ECO:0000313" key="5">
    <source>
        <dbReference type="Proteomes" id="UP000294678"/>
    </source>
</evidence>
<keyword evidence="5" id="KW-1185">Reference proteome</keyword>
<dbReference type="GO" id="GO:0005737">
    <property type="term" value="C:cytoplasm"/>
    <property type="evidence" value="ECO:0007669"/>
    <property type="project" value="UniProtKB-SubCell"/>
</dbReference>
<comment type="function">
    <text evidence="3">A probable RNA chaperone. Forms a complex with KhpB which binds to cellular RNA and controls its expression. Plays a role in peptidoglycan (PG) homeostasis and cell length regulation.</text>
</comment>
<organism evidence="4 5">
    <name type="scientific">Hypnocyclicus thermotrophus</name>
    <dbReference type="NCBI Taxonomy" id="1627895"/>
    <lineage>
        <taxon>Bacteria</taxon>
        <taxon>Fusobacteriati</taxon>
        <taxon>Fusobacteriota</taxon>
        <taxon>Fusobacteriia</taxon>
        <taxon>Fusobacteriales</taxon>
        <taxon>Fusobacteriaceae</taxon>
        <taxon>Hypnocyclicus</taxon>
    </lineage>
</organism>
<keyword evidence="3" id="KW-0143">Chaperone</keyword>
<evidence type="ECO:0000256" key="1">
    <source>
        <dbReference type="ARBA" id="ARBA00022490"/>
    </source>
</evidence>
<dbReference type="Pfam" id="PF13083">
    <property type="entry name" value="KH_KhpA-B"/>
    <property type="match status" value="1"/>
</dbReference>
<dbReference type="GO" id="GO:0009252">
    <property type="term" value="P:peptidoglycan biosynthetic process"/>
    <property type="evidence" value="ECO:0007669"/>
    <property type="project" value="UniProtKB-UniRule"/>
</dbReference>
<keyword evidence="1 3" id="KW-0963">Cytoplasm</keyword>
<keyword evidence="2 3" id="KW-0694">RNA-binding</keyword>
<dbReference type="EMBL" id="SOBG01000007">
    <property type="protein sequence ID" value="TDT68539.1"/>
    <property type="molecule type" value="Genomic_DNA"/>
</dbReference>
<gene>
    <name evidence="3" type="primary">khpA</name>
    <name evidence="4" type="ORF">EV215_1606</name>
</gene>
<evidence type="ECO:0000256" key="2">
    <source>
        <dbReference type="ARBA" id="ARBA00022884"/>
    </source>
</evidence>
<dbReference type="AlphaFoldDB" id="A0AA46DXM5"/>
<evidence type="ECO:0000313" key="4">
    <source>
        <dbReference type="EMBL" id="TDT68539.1"/>
    </source>
</evidence>
<reference evidence="4 5" key="1">
    <citation type="submission" date="2019-03" db="EMBL/GenBank/DDBJ databases">
        <title>Genomic Encyclopedia of Type Strains, Phase IV (KMG-IV): sequencing the most valuable type-strain genomes for metagenomic binning, comparative biology and taxonomic classification.</title>
        <authorList>
            <person name="Goeker M."/>
        </authorList>
    </citation>
    <scope>NUCLEOTIDE SEQUENCE [LARGE SCALE GENOMIC DNA]</scope>
    <source>
        <strain evidence="4 5">DSM 100055</strain>
    </source>
</reference>
<proteinExistence type="inferred from homology"/>
<keyword evidence="3" id="KW-0961">Cell wall biogenesis/degradation</keyword>
<dbReference type="HAMAP" id="MF_00088">
    <property type="entry name" value="KhpA"/>
    <property type="match status" value="1"/>
</dbReference>
<name>A0AA46DXM5_9FUSO</name>
<dbReference type="PANTHER" id="PTHR34654">
    <property type="entry name" value="UPF0109 PROTEIN SCO5592"/>
    <property type="match status" value="1"/>
</dbReference>
<dbReference type="InterPro" id="IPR020627">
    <property type="entry name" value="KhpA"/>
</dbReference>
<accession>A0AA46DXM5</accession>
<dbReference type="CDD" id="cd22533">
    <property type="entry name" value="KH-II_YlqC-like"/>
    <property type="match status" value="1"/>
</dbReference>
<evidence type="ECO:0000256" key="3">
    <source>
        <dbReference type="HAMAP-Rule" id="MF_00088"/>
    </source>
</evidence>
<dbReference type="GO" id="GO:0071555">
    <property type="term" value="P:cell wall organization"/>
    <property type="evidence" value="ECO:0007669"/>
    <property type="project" value="UniProtKB-KW"/>
</dbReference>
<sequence>MSKRYTKLEELLKYILEQLVEDKESIQITTTEERDLIILKVRLADGELGKVIGKNGLTANAIRGVMQAAGVKDKLNVNVEFLD</sequence>
<dbReference type="GO" id="GO:0008360">
    <property type="term" value="P:regulation of cell shape"/>
    <property type="evidence" value="ECO:0007669"/>
    <property type="project" value="UniProtKB-KW"/>
</dbReference>
<comment type="subcellular location">
    <subcellularLocation>
        <location evidence="3">Cytoplasm</location>
    </subcellularLocation>
</comment>
<keyword evidence="3" id="KW-0133">Cell shape</keyword>